<accession>A0A0E3W333</accession>
<reference evidence="7 8" key="1">
    <citation type="submission" date="2015-03" db="EMBL/GenBank/DDBJ databases">
        <authorList>
            <person name="Murphy D."/>
        </authorList>
    </citation>
    <scope>NUCLEOTIDE SEQUENCE [LARGE SCALE GENOMIC DNA]</scope>
    <source>
        <strain evidence="7 8">OL-4</strain>
    </source>
</reference>
<dbReference type="GO" id="GO:0005524">
    <property type="term" value="F:ATP binding"/>
    <property type="evidence" value="ECO:0007669"/>
    <property type="project" value="UniProtKB-KW"/>
</dbReference>
<dbReference type="PROSITE" id="PS50893">
    <property type="entry name" value="ABC_TRANSPORTER_2"/>
    <property type="match status" value="1"/>
</dbReference>
<evidence type="ECO:0000256" key="3">
    <source>
        <dbReference type="ARBA" id="ARBA00022741"/>
    </source>
</evidence>
<dbReference type="InterPro" id="IPR017871">
    <property type="entry name" value="ABC_transporter-like_CS"/>
</dbReference>
<dbReference type="InterPro" id="IPR003593">
    <property type="entry name" value="AAA+_ATPase"/>
</dbReference>
<keyword evidence="4" id="KW-0067">ATP-binding</keyword>
<proteinExistence type="inferred from homology"/>
<dbReference type="SMART" id="SM00382">
    <property type="entry name" value="AAA"/>
    <property type="match status" value="1"/>
</dbReference>
<dbReference type="EMBL" id="CGIH01000025">
    <property type="protein sequence ID" value="CFX45205.1"/>
    <property type="molecule type" value="Genomic_DNA"/>
</dbReference>
<keyword evidence="8" id="KW-1185">Reference proteome</keyword>
<evidence type="ECO:0000259" key="6">
    <source>
        <dbReference type="PROSITE" id="PS50893"/>
    </source>
</evidence>
<keyword evidence="2" id="KW-0813">Transport</keyword>
<dbReference type="Proteomes" id="UP000045545">
    <property type="component" value="Unassembled WGS sequence"/>
</dbReference>
<dbReference type="SUPFAM" id="SSF52540">
    <property type="entry name" value="P-loop containing nucleoside triphosphate hydrolases"/>
    <property type="match status" value="1"/>
</dbReference>
<evidence type="ECO:0000313" key="8">
    <source>
        <dbReference type="Proteomes" id="UP000045545"/>
    </source>
</evidence>
<dbReference type="Gene3D" id="3.40.50.300">
    <property type="entry name" value="P-loop containing nucleotide triphosphate hydrolases"/>
    <property type="match status" value="1"/>
</dbReference>
<feature type="coiled-coil region" evidence="5">
    <location>
        <begin position="222"/>
        <end position="249"/>
    </location>
</feature>
<gene>
    <name evidence="7" type="ORF">1244</name>
</gene>
<dbReference type="InterPro" id="IPR027417">
    <property type="entry name" value="P-loop_NTPase"/>
</dbReference>
<evidence type="ECO:0000256" key="4">
    <source>
        <dbReference type="ARBA" id="ARBA00022840"/>
    </source>
</evidence>
<dbReference type="InterPro" id="IPR003439">
    <property type="entry name" value="ABC_transporter-like_ATP-bd"/>
</dbReference>
<evidence type="ECO:0000256" key="5">
    <source>
        <dbReference type="SAM" id="Coils"/>
    </source>
</evidence>
<keyword evidence="3" id="KW-0547">Nucleotide-binding</keyword>
<feature type="domain" description="ABC transporter" evidence="6">
    <location>
        <begin position="2"/>
        <end position="234"/>
    </location>
</feature>
<dbReference type="OrthoDB" id="9776556at2"/>
<evidence type="ECO:0000256" key="1">
    <source>
        <dbReference type="ARBA" id="ARBA00005417"/>
    </source>
</evidence>
<comment type="similarity">
    <text evidence="1">Belongs to the ABC transporter superfamily.</text>
</comment>
<protein>
    <submittedName>
        <fullName evidence="7">ABC transporter-like</fullName>
    </submittedName>
</protein>
<dbReference type="PANTHER" id="PTHR43117">
    <property type="entry name" value="OSMOPROTECTANT IMPORT ATP-BINDING PROTEIN OSMV"/>
    <property type="match status" value="1"/>
</dbReference>
<dbReference type="RefSeq" id="WP_046496658.1">
    <property type="nucleotide sequence ID" value="NZ_CGIH01000025.1"/>
</dbReference>
<sequence length="276" mass="30409">MIKHITILGGFDKNGNQEKISELKVCSGEVLAVVGPTGSGKTQLISDIEQYAEEETLTGRKILINGQPVDKPGKKSLSRLVAQVSQNMNFVIDLSIKDFLLMHARVRGISNPEQILPELLYVTNLLSGEPVTLTTNLAQLSGGQSRALMVADVAIISNAPVVLIDEIENAGIDRLQALKILTGQGKIVLVVSHDPTLMLMSKQRVVMKNGGMDKICQTTELEKRVLKDLIGLEEQVASLRERLRQGENLGAEDGIKADVEEKERRILWQEYRYTSL</sequence>
<organism evidence="7 8">
    <name type="scientific">Syntrophomonas zehnderi OL-4</name>
    <dbReference type="NCBI Taxonomy" id="690567"/>
    <lineage>
        <taxon>Bacteria</taxon>
        <taxon>Bacillati</taxon>
        <taxon>Bacillota</taxon>
        <taxon>Clostridia</taxon>
        <taxon>Eubacteriales</taxon>
        <taxon>Syntrophomonadaceae</taxon>
        <taxon>Syntrophomonas</taxon>
    </lineage>
</organism>
<dbReference type="PANTHER" id="PTHR43117:SF4">
    <property type="entry name" value="OSMOPROTECTANT IMPORT ATP-BINDING PROTEIN OSMV"/>
    <property type="match status" value="1"/>
</dbReference>
<dbReference type="Pfam" id="PF00005">
    <property type="entry name" value="ABC_tran"/>
    <property type="match status" value="1"/>
</dbReference>
<dbReference type="STRING" id="690567.1244"/>
<dbReference type="PROSITE" id="PS00211">
    <property type="entry name" value="ABC_TRANSPORTER_1"/>
    <property type="match status" value="1"/>
</dbReference>
<keyword evidence="5" id="KW-0175">Coiled coil</keyword>
<evidence type="ECO:0000313" key="7">
    <source>
        <dbReference type="EMBL" id="CFX45205.1"/>
    </source>
</evidence>
<evidence type="ECO:0000256" key="2">
    <source>
        <dbReference type="ARBA" id="ARBA00022448"/>
    </source>
</evidence>
<dbReference type="GO" id="GO:0016887">
    <property type="term" value="F:ATP hydrolysis activity"/>
    <property type="evidence" value="ECO:0007669"/>
    <property type="project" value="InterPro"/>
</dbReference>
<name>A0A0E3W333_9FIRM</name>
<dbReference type="AlphaFoldDB" id="A0A0E3W333"/>